<sequence length="304" mass="33549">MEINQLVLCKQLYGEAERYLAKGGAVSQGLAVSIAQDAAELCLRAIVKSVPVQTGKLQDEFAKLMDYIDSAAVNDSRKKVPRRAQLLEVNKARVNFKHYGLSPNQMDAVRLVEYVKQFLDLAIEQFFALTFANISLANLISFDVVKFKIKAAEEALRREDFEEVCGLCAEAFEISAARILSSVKYRGGAQMLIGIPLSVYDAIGEEASNDLKRYVEKLTASSNRVSLMLALSLDVNELHLFEGLVPGIVQKRDGTLKRTPWLGIGPFTPEDFSFAVDFATRFAVAVDARVPMVPKEPGALEPNL</sequence>
<dbReference type="Proteomes" id="UP000297385">
    <property type="component" value="Unassembled WGS sequence"/>
</dbReference>
<evidence type="ECO:0008006" key="3">
    <source>
        <dbReference type="Google" id="ProtNLM"/>
    </source>
</evidence>
<organism evidence="1 2">
    <name type="scientific">Paraburkholderia dipogonis</name>
    <dbReference type="NCBI Taxonomy" id="1211383"/>
    <lineage>
        <taxon>Bacteria</taxon>
        <taxon>Pseudomonadati</taxon>
        <taxon>Pseudomonadota</taxon>
        <taxon>Betaproteobacteria</taxon>
        <taxon>Burkholderiales</taxon>
        <taxon>Burkholderiaceae</taxon>
        <taxon>Paraburkholderia</taxon>
    </lineage>
</organism>
<comment type="caution">
    <text evidence="1">The sequence shown here is derived from an EMBL/GenBank/DDBJ whole genome shotgun (WGS) entry which is preliminary data.</text>
</comment>
<proteinExistence type="predicted"/>
<dbReference type="RefSeq" id="WP_134458033.1">
    <property type="nucleotide sequence ID" value="NZ_JBHSSZ010000001.1"/>
</dbReference>
<evidence type="ECO:0000313" key="2">
    <source>
        <dbReference type="Proteomes" id="UP000297385"/>
    </source>
</evidence>
<accession>A0A4Y8NA75</accession>
<dbReference type="GeneID" id="97308143"/>
<dbReference type="AlphaFoldDB" id="A0A4Y8NA75"/>
<protein>
    <recommendedName>
        <fullName evidence="3">HEPN domain-containing protein</fullName>
    </recommendedName>
</protein>
<gene>
    <name evidence="1" type="ORF">E2553_17030</name>
</gene>
<name>A0A4Y8NA75_9BURK</name>
<dbReference type="EMBL" id="SNVI01000001">
    <property type="protein sequence ID" value="TFE46592.1"/>
    <property type="molecule type" value="Genomic_DNA"/>
</dbReference>
<evidence type="ECO:0000313" key="1">
    <source>
        <dbReference type="EMBL" id="TFE46592.1"/>
    </source>
</evidence>
<reference evidence="1 2" key="1">
    <citation type="submission" date="2019-03" db="EMBL/GenBank/DDBJ databases">
        <title>Complete Genome Sequence of Paraburkholderia dipogonis ICMP 19430T, a Nitrogen-fixing Symbiont of the South African Invasive Legume Dipogon lignosus in New Zealand.</title>
        <authorList>
            <person name="De Meyer S.E."/>
        </authorList>
    </citation>
    <scope>NUCLEOTIDE SEQUENCE [LARGE SCALE GENOMIC DNA]</scope>
    <source>
        <strain evidence="1 2">ICMP 19430</strain>
    </source>
</reference>